<evidence type="ECO:0000313" key="2">
    <source>
        <dbReference type="Proteomes" id="UP000756346"/>
    </source>
</evidence>
<dbReference type="Proteomes" id="UP000756346">
    <property type="component" value="Unassembled WGS sequence"/>
</dbReference>
<dbReference type="RefSeq" id="XP_046009619.1">
    <property type="nucleotide sequence ID" value="XM_046157095.1"/>
</dbReference>
<dbReference type="EMBL" id="JAGTJQ010000008">
    <property type="protein sequence ID" value="KAH7026402.1"/>
    <property type="molecule type" value="Genomic_DNA"/>
</dbReference>
<evidence type="ECO:0000313" key="1">
    <source>
        <dbReference type="EMBL" id="KAH7026402.1"/>
    </source>
</evidence>
<gene>
    <name evidence="1" type="ORF">B0I36DRAFT_352266</name>
</gene>
<name>A0A9P8Y095_9PEZI</name>
<reference evidence="1" key="1">
    <citation type="journal article" date="2021" name="Nat. Commun.">
        <title>Genetic determinants of endophytism in the Arabidopsis root mycobiome.</title>
        <authorList>
            <person name="Mesny F."/>
            <person name="Miyauchi S."/>
            <person name="Thiergart T."/>
            <person name="Pickel B."/>
            <person name="Atanasova L."/>
            <person name="Karlsson M."/>
            <person name="Huettel B."/>
            <person name="Barry K.W."/>
            <person name="Haridas S."/>
            <person name="Chen C."/>
            <person name="Bauer D."/>
            <person name="Andreopoulos W."/>
            <person name="Pangilinan J."/>
            <person name="LaButti K."/>
            <person name="Riley R."/>
            <person name="Lipzen A."/>
            <person name="Clum A."/>
            <person name="Drula E."/>
            <person name="Henrissat B."/>
            <person name="Kohler A."/>
            <person name="Grigoriev I.V."/>
            <person name="Martin F.M."/>
            <person name="Hacquard S."/>
        </authorList>
    </citation>
    <scope>NUCLEOTIDE SEQUENCE</scope>
    <source>
        <strain evidence="1">MPI-CAGE-CH-0230</strain>
    </source>
</reference>
<dbReference type="AlphaFoldDB" id="A0A9P8Y095"/>
<organism evidence="1 2">
    <name type="scientific">Microdochium trichocladiopsis</name>
    <dbReference type="NCBI Taxonomy" id="1682393"/>
    <lineage>
        <taxon>Eukaryota</taxon>
        <taxon>Fungi</taxon>
        <taxon>Dikarya</taxon>
        <taxon>Ascomycota</taxon>
        <taxon>Pezizomycotina</taxon>
        <taxon>Sordariomycetes</taxon>
        <taxon>Xylariomycetidae</taxon>
        <taxon>Xylariales</taxon>
        <taxon>Microdochiaceae</taxon>
        <taxon>Microdochium</taxon>
    </lineage>
</organism>
<protein>
    <submittedName>
        <fullName evidence="1">Uncharacterized protein</fullName>
    </submittedName>
</protein>
<comment type="caution">
    <text evidence="1">The sequence shown here is derived from an EMBL/GenBank/DDBJ whole genome shotgun (WGS) entry which is preliminary data.</text>
</comment>
<dbReference type="GeneID" id="70186641"/>
<sequence length="133" mass="13496">MSIWTLRMGSGVVLPGCAPACSPAKPELEAAAVKCLLRDESVMWVRADEAQTGQGLAGGRGFDKEGKVCAGQVAAGADVPLAALPAARPCSVGCLEWAGDVVGRPCLPLGAAAPLLKRRSSPCMSPAATFLCC</sequence>
<proteinExistence type="predicted"/>
<accession>A0A9P8Y095</accession>
<keyword evidence="2" id="KW-1185">Reference proteome</keyword>